<keyword evidence="5" id="KW-1003">Cell membrane</keyword>
<evidence type="ECO:0000313" key="15">
    <source>
        <dbReference type="Proteomes" id="UP000092018"/>
    </source>
</evidence>
<dbReference type="GO" id="GO:0071973">
    <property type="term" value="P:bacterial-type flagellum-dependent cell motility"/>
    <property type="evidence" value="ECO:0007669"/>
    <property type="project" value="InterPro"/>
</dbReference>
<dbReference type="InterPro" id="IPR028263">
    <property type="entry name" value="FliG_N"/>
</dbReference>
<organism evidence="14 15">
    <name type="scientific">Vibrio breoganii</name>
    <dbReference type="NCBI Taxonomy" id="553239"/>
    <lineage>
        <taxon>Bacteria</taxon>
        <taxon>Pseudomonadati</taxon>
        <taxon>Pseudomonadota</taxon>
        <taxon>Gammaproteobacteria</taxon>
        <taxon>Vibrionales</taxon>
        <taxon>Vibrionaceae</taxon>
        <taxon>Vibrio</taxon>
    </lineage>
</organism>
<dbReference type="EMBL" id="CP016179">
    <property type="protein sequence ID" value="ANO35300.1"/>
    <property type="molecule type" value="Genomic_DNA"/>
</dbReference>
<dbReference type="Pfam" id="PF01706">
    <property type="entry name" value="FliG_C"/>
    <property type="match status" value="1"/>
</dbReference>
<evidence type="ECO:0000256" key="1">
    <source>
        <dbReference type="ARBA" id="ARBA00004117"/>
    </source>
</evidence>
<evidence type="ECO:0000256" key="2">
    <source>
        <dbReference type="ARBA" id="ARBA00004515"/>
    </source>
</evidence>
<dbReference type="KEGG" id="vbr:A6E01_18985"/>
<evidence type="ECO:0000256" key="4">
    <source>
        <dbReference type="ARBA" id="ARBA00021870"/>
    </source>
</evidence>
<evidence type="ECO:0000256" key="10">
    <source>
        <dbReference type="ARBA" id="ARBA00025598"/>
    </source>
</evidence>
<dbReference type="AlphaFoldDB" id="A0AAN1CU59"/>
<dbReference type="InterPro" id="IPR032779">
    <property type="entry name" value="FliG_M"/>
</dbReference>
<dbReference type="Proteomes" id="UP000092018">
    <property type="component" value="Plasmid unnamed1"/>
</dbReference>
<dbReference type="GO" id="GO:0009425">
    <property type="term" value="C:bacterial-type flagellum basal body"/>
    <property type="evidence" value="ECO:0007669"/>
    <property type="project" value="UniProtKB-SubCell"/>
</dbReference>
<dbReference type="Pfam" id="PF14841">
    <property type="entry name" value="FliG_M"/>
    <property type="match status" value="1"/>
</dbReference>
<evidence type="ECO:0000259" key="12">
    <source>
        <dbReference type="Pfam" id="PF14841"/>
    </source>
</evidence>
<dbReference type="Gene3D" id="1.10.220.30">
    <property type="match status" value="3"/>
</dbReference>
<dbReference type="PANTHER" id="PTHR30534:SF0">
    <property type="entry name" value="FLAGELLAR MOTOR SWITCH PROTEIN FLIG"/>
    <property type="match status" value="1"/>
</dbReference>
<keyword evidence="14" id="KW-0614">Plasmid</keyword>
<geneLocation type="plasmid" evidence="14 15">
    <name>unnamed1</name>
</geneLocation>
<comment type="subcellular location">
    <subcellularLocation>
        <location evidence="1">Bacterial flagellum basal body</location>
    </subcellularLocation>
    <subcellularLocation>
        <location evidence="2">Cell inner membrane</location>
        <topology evidence="2">Peripheral membrane protein</topology>
        <orientation evidence="2">Cytoplasmic side</orientation>
    </subcellularLocation>
</comment>
<keyword evidence="7" id="KW-0283">Flagellar rotation</keyword>
<accession>A0AAN1CU59</accession>
<dbReference type="InterPro" id="IPR023087">
    <property type="entry name" value="Flg_Motor_Flig_C"/>
</dbReference>
<dbReference type="GO" id="GO:0006935">
    <property type="term" value="P:chemotaxis"/>
    <property type="evidence" value="ECO:0007669"/>
    <property type="project" value="UniProtKB-KW"/>
</dbReference>
<evidence type="ECO:0000256" key="9">
    <source>
        <dbReference type="ARBA" id="ARBA00023143"/>
    </source>
</evidence>
<evidence type="ECO:0000256" key="7">
    <source>
        <dbReference type="ARBA" id="ARBA00022779"/>
    </source>
</evidence>
<dbReference type="GO" id="GO:0003774">
    <property type="term" value="F:cytoskeletal motor activity"/>
    <property type="evidence" value="ECO:0007669"/>
    <property type="project" value="InterPro"/>
</dbReference>
<evidence type="ECO:0000313" key="14">
    <source>
        <dbReference type="EMBL" id="ANO35300.1"/>
    </source>
</evidence>
<dbReference type="InterPro" id="IPR000090">
    <property type="entry name" value="Flg_Motor_Flig"/>
</dbReference>
<feature type="domain" description="Flagellar motor switch protein FliG N-terminal" evidence="13">
    <location>
        <begin position="11"/>
        <end position="104"/>
    </location>
</feature>
<sequence>MATEEVKEYQSVESVAMLILALGPELGAKIMRGFEHSEVVKVTKAMSSLRDNKVIDVQAALAGFFQDIRQNAGIGGGTRGYVEEVLRQALDGDLAKNLISEVYGDDLKRLAKDLEWIPDEVLVPRLNEEHIEIQALLISCLEPSHAGRILNMYDEEAANRIMLKISTTDIITSSQAQTLKDLVERCKEAYKAASAQPVDGVKVTASIINHMERSHTVFLDFIGETNEDLKQLIEESIIDFALVLKQESDVFDVLNAHVSVDTWAYALKGTADVDREKIIGTFPSRIANELKSTISRLGQTPKGQVERARKEIIDAVRKLQQDDEIVLTFGNEERMD</sequence>
<dbReference type="Pfam" id="PF14842">
    <property type="entry name" value="FliG_N"/>
    <property type="match status" value="1"/>
</dbReference>
<evidence type="ECO:0000256" key="3">
    <source>
        <dbReference type="ARBA" id="ARBA00010299"/>
    </source>
</evidence>
<dbReference type="PANTHER" id="PTHR30534">
    <property type="entry name" value="FLAGELLAR MOTOR SWITCH PROTEIN FLIG"/>
    <property type="match status" value="1"/>
</dbReference>
<comment type="similarity">
    <text evidence="3">Belongs to the FliG family.</text>
</comment>
<keyword evidence="6" id="KW-0145">Chemotaxis</keyword>
<dbReference type="GO" id="GO:0005886">
    <property type="term" value="C:plasma membrane"/>
    <property type="evidence" value="ECO:0007669"/>
    <property type="project" value="UniProtKB-SubCell"/>
</dbReference>
<protein>
    <recommendedName>
        <fullName evidence="4">Flagellar motor switch protein FliG</fullName>
    </recommendedName>
</protein>
<evidence type="ECO:0000256" key="6">
    <source>
        <dbReference type="ARBA" id="ARBA00022500"/>
    </source>
</evidence>
<evidence type="ECO:0000259" key="13">
    <source>
        <dbReference type="Pfam" id="PF14842"/>
    </source>
</evidence>
<reference evidence="14 15" key="1">
    <citation type="submission" date="2016-06" db="EMBL/GenBank/DDBJ databases">
        <title>Adaptive Radiation by Waves of Gene Transfer Leads to Fine-Scale Resource Partitioning in Marine Microbes.</title>
        <authorList>
            <person name="Hehemann J.-H."/>
            <person name="Arevalo P."/>
            <person name="Datta M.S."/>
            <person name="Yu X."/>
            <person name="Corzett C."/>
            <person name="Henschel A."/>
            <person name="Preheim S.P."/>
            <person name="Timberlake S."/>
            <person name="Alm E.J."/>
            <person name="Polz M.F."/>
        </authorList>
    </citation>
    <scope>NUCLEOTIDE SEQUENCE [LARGE SCALE GENOMIC DNA]</scope>
    <source>
        <strain evidence="14 15">FF50</strain>
        <plasmid evidence="14 15">unnamed1</plasmid>
    </source>
</reference>
<gene>
    <name evidence="14" type="ORF">A6E01_18985</name>
</gene>
<comment type="function">
    <text evidence="10">FliG is one of three proteins (FliG, FliN, FliM) that forms the rotor-mounted switch complex (C ring), located at the base of the basal body. This complex interacts with the CheY and CheZ chemotaxis proteins, in addition to contacting components of the motor that determine the direction of flagellar rotation.</text>
</comment>
<dbReference type="RefSeq" id="WP_065211062.1">
    <property type="nucleotide sequence ID" value="NZ_CP016179.1"/>
</dbReference>
<proteinExistence type="inferred from homology"/>
<dbReference type="PRINTS" id="PR00954">
    <property type="entry name" value="FLGMOTORFLIG"/>
</dbReference>
<dbReference type="InterPro" id="IPR011002">
    <property type="entry name" value="FliG_a-hlx"/>
</dbReference>
<feature type="domain" description="Flagellar motor switch protein FliG middle" evidence="12">
    <location>
        <begin position="121"/>
        <end position="189"/>
    </location>
</feature>
<dbReference type="SUPFAM" id="SSF48029">
    <property type="entry name" value="FliG"/>
    <property type="match status" value="2"/>
</dbReference>
<evidence type="ECO:0000256" key="5">
    <source>
        <dbReference type="ARBA" id="ARBA00022475"/>
    </source>
</evidence>
<name>A0AAN1CU59_9VIBR</name>
<keyword evidence="9" id="KW-0975">Bacterial flagellum</keyword>
<evidence type="ECO:0000256" key="8">
    <source>
        <dbReference type="ARBA" id="ARBA00023136"/>
    </source>
</evidence>
<keyword evidence="8" id="KW-0472">Membrane</keyword>
<feature type="domain" description="Flagellar motor switch protein FliG C-terminal" evidence="11">
    <location>
        <begin position="222"/>
        <end position="327"/>
    </location>
</feature>
<evidence type="ECO:0000259" key="11">
    <source>
        <dbReference type="Pfam" id="PF01706"/>
    </source>
</evidence>